<evidence type="ECO:0000256" key="1">
    <source>
        <dbReference type="SAM" id="MobiDB-lite"/>
    </source>
</evidence>
<keyword evidence="3" id="KW-1185">Reference proteome</keyword>
<sequence length="197" mass="21895">MPDCIVTRVLTDQRGRATGVQFIHGGKIFEQKAKLMILSAFVVETPCLLFNSADNRFPEGVANSSGWVGKAFMPHSSYDVYGKFDEEIRLYKGTSVLATTQAFYRNESQHEFARGYTLHAHGSVTGSRQGPLWGEELKRIILGYNYYGRITMGRKPDQHRDGAGRSNGRLHQGKSPGCVSCKNDMLHHGQALTATAR</sequence>
<evidence type="ECO:0000313" key="3">
    <source>
        <dbReference type="Proteomes" id="UP000199387"/>
    </source>
</evidence>
<organism evidence="2 3">
    <name type="scientific">Melghirimyces thermohalophilus</name>
    <dbReference type="NCBI Taxonomy" id="1236220"/>
    <lineage>
        <taxon>Bacteria</taxon>
        <taxon>Bacillati</taxon>
        <taxon>Bacillota</taxon>
        <taxon>Bacilli</taxon>
        <taxon>Bacillales</taxon>
        <taxon>Thermoactinomycetaceae</taxon>
        <taxon>Melghirimyces</taxon>
    </lineage>
</organism>
<evidence type="ECO:0008006" key="4">
    <source>
        <dbReference type="Google" id="ProtNLM"/>
    </source>
</evidence>
<dbReference type="AlphaFoldDB" id="A0A1G6L8P5"/>
<dbReference type="EMBL" id="FMZA01000007">
    <property type="protein sequence ID" value="SDC39660.1"/>
    <property type="molecule type" value="Genomic_DNA"/>
</dbReference>
<dbReference type="InterPro" id="IPR036188">
    <property type="entry name" value="FAD/NAD-bd_sf"/>
</dbReference>
<dbReference type="SUPFAM" id="SSF51905">
    <property type="entry name" value="FAD/NAD(P)-binding domain"/>
    <property type="match status" value="1"/>
</dbReference>
<name>A0A1G6L8P5_9BACL</name>
<proteinExistence type="predicted"/>
<protein>
    <recommendedName>
        <fullName evidence="4">GMC oxidoreductase</fullName>
    </recommendedName>
</protein>
<feature type="region of interest" description="Disordered" evidence="1">
    <location>
        <begin position="155"/>
        <end position="175"/>
    </location>
</feature>
<accession>A0A1G6L8P5</accession>
<dbReference type="Gene3D" id="3.50.50.60">
    <property type="entry name" value="FAD/NAD(P)-binding domain"/>
    <property type="match status" value="1"/>
</dbReference>
<reference evidence="2 3" key="1">
    <citation type="submission" date="2016-10" db="EMBL/GenBank/DDBJ databases">
        <authorList>
            <person name="de Groot N.N."/>
        </authorList>
    </citation>
    <scope>NUCLEOTIDE SEQUENCE [LARGE SCALE GENOMIC DNA]</scope>
    <source>
        <strain evidence="2 3">DSM 45514</strain>
    </source>
</reference>
<gene>
    <name evidence="2" type="ORF">SAMN04488112_107110</name>
</gene>
<dbReference type="Proteomes" id="UP000199387">
    <property type="component" value="Unassembled WGS sequence"/>
</dbReference>
<evidence type="ECO:0000313" key="2">
    <source>
        <dbReference type="EMBL" id="SDC39660.1"/>
    </source>
</evidence>
<dbReference type="STRING" id="1236220.SAMN04488112_107110"/>